<dbReference type="Gene3D" id="3.40.50.2000">
    <property type="entry name" value="Glycogen Phosphorylase B"/>
    <property type="match status" value="2"/>
</dbReference>
<dbReference type="EMBL" id="QYZP01000002">
    <property type="protein sequence ID" value="RJN31605.1"/>
    <property type="molecule type" value="Genomic_DNA"/>
</dbReference>
<dbReference type="AlphaFoldDB" id="A0A3A4FH12"/>
<name>A0A3A4FH12_9MICC</name>
<reference evidence="6 7" key="1">
    <citation type="submission" date="2018-09" db="EMBL/GenBank/DDBJ databases">
        <title>Nesterenkonia natronophila sp. nov., an alkaliphilic actinobacteriume isolated from a soda lake, and emended description of the genus Nesterenkonia.</title>
        <authorList>
            <person name="Menes R.J."/>
            <person name="Iriarte A."/>
        </authorList>
    </citation>
    <scope>NUCLEOTIDE SEQUENCE [LARGE SCALE GENOMIC DNA]</scope>
    <source>
        <strain evidence="6 7">M8</strain>
    </source>
</reference>
<dbReference type="Pfam" id="PF13579">
    <property type="entry name" value="Glyco_trans_4_4"/>
    <property type="match status" value="1"/>
</dbReference>
<keyword evidence="7" id="KW-1185">Reference proteome</keyword>
<proteinExistence type="predicted"/>
<evidence type="ECO:0000259" key="4">
    <source>
        <dbReference type="Pfam" id="PF00534"/>
    </source>
</evidence>
<feature type="region of interest" description="Disordered" evidence="3">
    <location>
        <begin position="353"/>
        <end position="376"/>
    </location>
</feature>
<keyword evidence="1" id="KW-0328">Glycosyltransferase</keyword>
<dbReference type="InterPro" id="IPR028098">
    <property type="entry name" value="Glyco_trans_4-like_N"/>
</dbReference>
<evidence type="ECO:0000259" key="5">
    <source>
        <dbReference type="Pfam" id="PF13579"/>
    </source>
</evidence>
<sequence>MKIGVLASVGEMVDWFFSDMIASWAGAGHEVSVAAGTGTDDGTGWVIEGLTRRPGPGSMRVWSGLQSWTQEEQLDVVLTNTATASALARTARLPVPVVYFCHGLHWNEGRSASDRLWQLVERVLLWNTAGVITMNSDDYSWFGQRFCADRILRLPTGVGLRPAAYPRVPPPDVDEAIEGNVLRLAWIGEFSHRKRPHLAIDIVEALRRDGVDATLTMTGQGSVLLSTRELIRRRGLEDHVDATGPGDSAEILAESHALIHTSAWEGLPRVMLEALAVGRPTYAFDVKGVRDIPQAALFPEGEAGLLARRLAKDWKSGSLLEPLKFDPHTLDFSHSAEAVLTFLEETISRRRRGDAIGTRSPAGARSRGATVPFRAS</sequence>
<dbReference type="PANTHER" id="PTHR12526:SF638">
    <property type="entry name" value="SPORE COAT PROTEIN SA"/>
    <property type="match status" value="1"/>
</dbReference>
<gene>
    <name evidence="6" type="ORF">D3250_05490</name>
</gene>
<dbReference type="SUPFAM" id="SSF53756">
    <property type="entry name" value="UDP-Glycosyltransferase/glycogen phosphorylase"/>
    <property type="match status" value="1"/>
</dbReference>
<comment type="caution">
    <text evidence="6">The sequence shown here is derived from an EMBL/GenBank/DDBJ whole genome shotgun (WGS) entry which is preliminary data.</text>
</comment>
<dbReference type="RefSeq" id="WP_119902392.1">
    <property type="nucleotide sequence ID" value="NZ_QYZP01000002.1"/>
</dbReference>
<organism evidence="6 7">
    <name type="scientific">Nesterenkonia natronophila</name>
    <dbReference type="NCBI Taxonomy" id="2174932"/>
    <lineage>
        <taxon>Bacteria</taxon>
        <taxon>Bacillati</taxon>
        <taxon>Actinomycetota</taxon>
        <taxon>Actinomycetes</taxon>
        <taxon>Micrococcales</taxon>
        <taxon>Micrococcaceae</taxon>
        <taxon>Nesterenkonia</taxon>
    </lineage>
</organism>
<evidence type="ECO:0000313" key="6">
    <source>
        <dbReference type="EMBL" id="RJN31605.1"/>
    </source>
</evidence>
<accession>A0A3A4FH12</accession>
<evidence type="ECO:0000256" key="3">
    <source>
        <dbReference type="SAM" id="MobiDB-lite"/>
    </source>
</evidence>
<dbReference type="GO" id="GO:0016757">
    <property type="term" value="F:glycosyltransferase activity"/>
    <property type="evidence" value="ECO:0007669"/>
    <property type="project" value="UniProtKB-KW"/>
</dbReference>
<dbReference type="Pfam" id="PF00534">
    <property type="entry name" value="Glycos_transf_1"/>
    <property type="match status" value="1"/>
</dbReference>
<dbReference type="OrthoDB" id="8878585at2"/>
<feature type="domain" description="Glycosyl transferase family 1" evidence="4">
    <location>
        <begin position="184"/>
        <end position="292"/>
    </location>
</feature>
<keyword evidence="2 6" id="KW-0808">Transferase</keyword>
<dbReference type="Proteomes" id="UP000266615">
    <property type="component" value="Unassembled WGS sequence"/>
</dbReference>
<evidence type="ECO:0000313" key="7">
    <source>
        <dbReference type="Proteomes" id="UP000266615"/>
    </source>
</evidence>
<feature type="domain" description="Glycosyltransferase subfamily 4-like N-terminal" evidence="5">
    <location>
        <begin position="17"/>
        <end position="156"/>
    </location>
</feature>
<dbReference type="InterPro" id="IPR001296">
    <property type="entry name" value="Glyco_trans_1"/>
</dbReference>
<evidence type="ECO:0000256" key="1">
    <source>
        <dbReference type="ARBA" id="ARBA00022676"/>
    </source>
</evidence>
<protein>
    <submittedName>
        <fullName evidence="6">Glycosyltransferase</fullName>
    </submittedName>
</protein>
<evidence type="ECO:0000256" key="2">
    <source>
        <dbReference type="ARBA" id="ARBA00022679"/>
    </source>
</evidence>
<dbReference type="PANTHER" id="PTHR12526">
    <property type="entry name" value="GLYCOSYLTRANSFERASE"/>
    <property type="match status" value="1"/>
</dbReference>